<dbReference type="Gene3D" id="3.40.50.2300">
    <property type="match status" value="1"/>
</dbReference>
<evidence type="ECO:0000313" key="3">
    <source>
        <dbReference type="EMBL" id="TNY19176.1"/>
    </source>
</evidence>
<dbReference type="InterPro" id="IPR036085">
    <property type="entry name" value="PAZ_dom_sf"/>
</dbReference>
<dbReference type="InterPro" id="IPR014811">
    <property type="entry name" value="ArgoL1"/>
</dbReference>
<evidence type="ECO:0000259" key="2">
    <source>
        <dbReference type="PROSITE" id="PS50822"/>
    </source>
</evidence>
<dbReference type="Pfam" id="PF08699">
    <property type="entry name" value="ArgoL1"/>
    <property type="match status" value="1"/>
</dbReference>
<keyword evidence="4" id="KW-1185">Reference proteome</keyword>
<dbReference type="CDD" id="cd04657">
    <property type="entry name" value="Piwi_ago-like"/>
    <property type="match status" value="1"/>
</dbReference>
<dbReference type="Proteomes" id="UP000311382">
    <property type="component" value="Unassembled WGS sequence"/>
</dbReference>
<dbReference type="InterPro" id="IPR003165">
    <property type="entry name" value="Piwi"/>
</dbReference>
<dbReference type="Pfam" id="PF02171">
    <property type="entry name" value="Piwi"/>
    <property type="match status" value="1"/>
</dbReference>
<dbReference type="SMART" id="SM00950">
    <property type="entry name" value="Piwi"/>
    <property type="match status" value="1"/>
</dbReference>
<feature type="compositionally biased region" description="Gly residues" evidence="1">
    <location>
        <begin position="272"/>
        <end position="295"/>
    </location>
</feature>
<evidence type="ECO:0000256" key="1">
    <source>
        <dbReference type="SAM" id="MobiDB-lite"/>
    </source>
</evidence>
<dbReference type="Gene3D" id="3.30.420.10">
    <property type="entry name" value="Ribonuclease H-like superfamily/Ribonuclease H"/>
    <property type="match status" value="1"/>
</dbReference>
<dbReference type="InterPro" id="IPR036397">
    <property type="entry name" value="RNaseH_sf"/>
</dbReference>
<feature type="region of interest" description="Disordered" evidence="1">
    <location>
        <begin position="267"/>
        <end position="302"/>
    </location>
</feature>
<dbReference type="PANTHER" id="PTHR22891">
    <property type="entry name" value="EUKARYOTIC TRANSLATION INITIATION FACTOR 2C"/>
    <property type="match status" value="1"/>
</dbReference>
<dbReference type="SUPFAM" id="SSF101690">
    <property type="entry name" value="PAZ domain"/>
    <property type="match status" value="1"/>
</dbReference>
<sequence>MQSMEQELKAMTIGSSIGGTGESGVVLAKRPDNGGTLGRRIELNANLYRIKFRKSASIAHYDVNMVVVRDEPAKPAGGAINRETSIAVWDALVASNPDGLGKQLRSAAYDNRKNAFCLGRLDLPNGVKVFRVSLEAETPDRPPRLFDVKLQIAQVIDLGILEKFCSHQKAANMSDLAATAIMALDVMLRHSMFRRDEFIPAAGGRKFLSKRQVTPLGEGGQLLAGLFQSIRPTAVGMVLNADTAFSPFLATGKLLEVANAIVGRMQSSAPAGRGGRGGARGGRGGGRAGFGGSGGPPSTAPFNEFELHQLKRKLKGAKVRVTHRVDRRVFMIRGFGQPAGMQVVSIADRSGKKAGKRPAKPTAKEAAELAAKGEALPEREKTPAQTMSVADYFLKTYKRQVDPKMQCIELRGGQFVPIECLELVHGTSIPPTKLTANQAANMINVAAKPPAERRAGIVAVRAGTDVGPGSIAAEWGLEVDVNMMKLAGRVLPPPQVVYHATSAKPKPSVAFGAWNLTASKFLQPGTALQHWSVVVFAPPHQAPPEPRVRWFFDTLMKQAKARGMRVTDDQPKSIVYWDGREDLISPFKRACNAVIVGNTKNPKGLPPQMVFCLLGDPKRYDEIKRKAAIDLPVAVATQVLLIKKAFNERGVDQYCGNVCLKLNAKLGGVNSTIAPGDLPGFVPGKTLILGADVTHPTGFGTPAAGSEGEVPASIAAVVGQVDAAGMQHAAQVREQMGRKEFITDLEDIAVKLIKKFLVGSKGVKPTKVIMFRDGVSEGQFVSVVWEETTALKRAFRAIDPKWSPALTFIVCQKRHHVRFFSANKGDGDRTGNLPPGLVVDTTVTHPYAFDFYNQAHCGLKGTARPTRYITLLDEGKHTSDQLQKLVNSLCFSFARATRSVSLVPVAYYADIVAAKARSFVTDDDASTVASGASRAKARDPKFIQDKLDRVMKGQLGDMPLGQGMWFI</sequence>
<proteinExistence type="predicted"/>
<protein>
    <submittedName>
        <fullName evidence="3">Argonaute2 AGO2</fullName>
    </submittedName>
</protein>
<name>A0A5C5FSG6_9BASI</name>
<dbReference type="SUPFAM" id="SSF53098">
    <property type="entry name" value="Ribonuclease H-like"/>
    <property type="match status" value="1"/>
</dbReference>
<dbReference type="STRING" id="5288.A0A5C5FSG6"/>
<dbReference type="OrthoDB" id="10252740at2759"/>
<dbReference type="Pfam" id="PF16487">
    <property type="entry name" value="ArgoMid"/>
    <property type="match status" value="1"/>
</dbReference>
<dbReference type="PROSITE" id="PS50822">
    <property type="entry name" value="PIWI"/>
    <property type="match status" value="1"/>
</dbReference>
<feature type="domain" description="Piwi" evidence="2">
    <location>
        <begin position="609"/>
        <end position="921"/>
    </location>
</feature>
<evidence type="ECO:0000313" key="4">
    <source>
        <dbReference type="Proteomes" id="UP000311382"/>
    </source>
</evidence>
<accession>A0A5C5FSG6</accession>
<dbReference type="SMR" id="A0A5C5FSG6"/>
<reference evidence="3 4" key="1">
    <citation type="submission" date="2019-03" db="EMBL/GenBank/DDBJ databases">
        <title>Rhodosporidium diobovatum UCD-FST 08-225 genome sequencing, assembly, and annotation.</title>
        <authorList>
            <person name="Fakankun I.U."/>
            <person name="Fristensky B."/>
            <person name="Levin D.B."/>
        </authorList>
    </citation>
    <scope>NUCLEOTIDE SEQUENCE [LARGE SCALE GENOMIC DNA]</scope>
    <source>
        <strain evidence="3 4">UCD-FST 08-225</strain>
    </source>
</reference>
<dbReference type="InterPro" id="IPR045246">
    <property type="entry name" value="Piwi_ago-like"/>
</dbReference>
<comment type="caution">
    <text evidence="3">The sequence shown here is derived from an EMBL/GenBank/DDBJ whole genome shotgun (WGS) entry which is preliminary data.</text>
</comment>
<dbReference type="AlphaFoldDB" id="A0A5C5FSG6"/>
<dbReference type="EMBL" id="SOZI01000105">
    <property type="protein sequence ID" value="TNY19176.1"/>
    <property type="molecule type" value="Genomic_DNA"/>
</dbReference>
<dbReference type="CDD" id="cd02846">
    <property type="entry name" value="PAZ_argonaute_like"/>
    <property type="match status" value="1"/>
</dbReference>
<dbReference type="Gene3D" id="2.170.260.10">
    <property type="entry name" value="paz domain"/>
    <property type="match status" value="1"/>
</dbReference>
<dbReference type="GO" id="GO:0003676">
    <property type="term" value="F:nucleic acid binding"/>
    <property type="evidence" value="ECO:0007669"/>
    <property type="project" value="InterPro"/>
</dbReference>
<dbReference type="Pfam" id="PF16486">
    <property type="entry name" value="ArgoN"/>
    <property type="match status" value="1"/>
</dbReference>
<dbReference type="SMART" id="SM01163">
    <property type="entry name" value="DUF1785"/>
    <property type="match status" value="1"/>
</dbReference>
<dbReference type="InterPro" id="IPR012337">
    <property type="entry name" value="RNaseH-like_sf"/>
</dbReference>
<organism evidence="3 4">
    <name type="scientific">Rhodotorula diobovata</name>
    <dbReference type="NCBI Taxonomy" id="5288"/>
    <lineage>
        <taxon>Eukaryota</taxon>
        <taxon>Fungi</taxon>
        <taxon>Dikarya</taxon>
        <taxon>Basidiomycota</taxon>
        <taxon>Pucciniomycotina</taxon>
        <taxon>Microbotryomycetes</taxon>
        <taxon>Sporidiobolales</taxon>
        <taxon>Sporidiobolaceae</taxon>
        <taxon>Rhodotorula</taxon>
    </lineage>
</organism>
<gene>
    <name evidence="3" type="ORF">DMC30DRAFT_379358</name>
</gene>
<dbReference type="InterPro" id="IPR032474">
    <property type="entry name" value="Argonaute_N"/>
</dbReference>
<dbReference type="InterPro" id="IPR032473">
    <property type="entry name" value="Argonaute_Mid_dom"/>
</dbReference>